<dbReference type="GO" id="GO:0016787">
    <property type="term" value="F:hydrolase activity"/>
    <property type="evidence" value="ECO:0007669"/>
    <property type="project" value="UniProtKB-KW"/>
</dbReference>
<proteinExistence type="predicted"/>
<evidence type="ECO:0000259" key="2">
    <source>
        <dbReference type="Pfam" id="PF08152"/>
    </source>
</evidence>
<dbReference type="Proteomes" id="UP000306102">
    <property type="component" value="Unassembled WGS sequence"/>
</dbReference>
<feature type="compositionally biased region" description="Low complexity" evidence="1">
    <location>
        <begin position="334"/>
        <end position="350"/>
    </location>
</feature>
<keyword evidence="4" id="KW-1185">Reference proteome</keyword>
<sequence>MTVLFSVIDLGFYDGFRVYVYIYIYLFYIVAEKSTGINYGCKSIPKKKLICKSIPKKKFINHTGIQLPVEALGKFGFGFGKFGKFVKGRGGQNVNFTTDGDTEGKKISSRSKGESFSVSKIWLWSKKGKFTSSSDAHMLNSSVNVGKIVGFVKQPTNHHVLHQIMGLVTLQLTRDPSYTRGFLSARSVTGFLSDVYSAAADVVGKIHLIADERVQGAVFDLPEEIAKVLLNRQIPPGNTISKITKVEFKLWSLFIVIALALQHTLPTLQDDGPPSDNYGRFSNRDRGFRGGSKERGAFRNSLGRGRGRDHGRGWGRGSDDDMDEYDYRRGGRGNRSNSSWSPSSRDGGSDWLIGGRRSGRSSSPSFGNRDRFPALLINGRGITAATPVPFATARVHQTCNTSFLSRGPSRGPEG</sequence>
<evidence type="ECO:0000313" key="3">
    <source>
        <dbReference type="EMBL" id="THG22503.1"/>
    </source>
</evidence>
<dbReference type="GO" id="GO:0003724">
    <property type="term" value="F:RNA helicase activity"/>
    <property type="evidence" value="ECO:0007669"/>
    <property type="project" value="UniProtKB-EC"/>
</dbReference>
<reference evidence="3 4" key="1">
    <citation type="journal article" date="2018" name="Proc. Natl. Acad. Sci. U.S.A.">
        <title>Draft genome sequence of Camellia sinensis var. sinensis provides insights into the evolution of the tea genome and tea quality.</title>
        <authorList>
            <person name="Wei C."/>
            <person name="Yang H."/>
            <person name="Wang S."/>
            <person name="Zhao J."/>
            <person name="Liu C."/>
            <person name="Gao L."/>
            <person name="Xia E."/>
            <person name="Lu Y."/>
            <person name="Tai Y."/>
            <person name="She G."/>
            <person name="Sun J."/>
            <person name="Cao H."/>
            <person name="Tong W."/>
            <person name="Gao Q."/>
            <person name="Li Y."/>
            <person name="Deng W."/>
            <person name="Jiang X."/>
            <person name="Wang W."/>
            <person name="Chen Q."/>
            <person name="Zhang S."/>
            <person name="Li H."/>
            <person name="Wu J."/>
            <person name="Wang P."/>
            <person name="Li P."/>
            <person name="Shi C."/>
            <person name="Zheng F."/>
            <person name="Jian J."/>
            <person name="Huang B."/>
            <person name="Shan D."/>
            <person name="Shi M."/>
            <person name="Fang C."/>
            <person name="Yue Y."/>
            <person name="Li F."/>
            <person name="Li D."/>
            <person name="Wei S."/>
            <person name="Han B."/>
            <person name="Jiang C."/>
            <person name="Yin Y."/>
            <person name="Xia T."/>
            <person name="Zhang Z."/>
            <person name="Bennetzen J.L."/>
            <person name="Zhao S."/>
            <person name="Wan X."/>
        </authorList>
    </citation>
    <scope>NUCLEOTIDE SEQUENCE [LARGE SCALE GENOMIC DNA]</scope>
    <source>
        <strain evidence="4">cv. Shuchazao</strain>
        <tissue evidence="3">Leaf</tissue>
    </source>
</reference>
<accession>A0A4S4EZE7</accession>
<dbReference type="EMBL" id="SDRB02000829">
    <property type="protein sequence ID" value="THG22503.1"/>
    <property type="molecule type" value="Genomic_DNA"/>
</dbReference>
<dbReference type="AlphaFoldDB" id="A0A4S4EZE7"/>
<protein>
    <recommendedName>
        <fullName evidence="2">GUCT domain-containing protein</fullName>
    </recommendedName>
</protein>
<evidence type="ECO:0000313" key="4">
    <source>
        <dbReference type="Proteomes" id="UP000306102"/>
    </source>
</evidence>
<feature type="region of interest" description="Disordered" evidence="1">
    <location>
        <begin position="268"/>
        <end position="369"/>
    </location>
</feature>
<comment type="caution">
    <text evidence="3">The sequence shown here is derived from an EMBL/GenBank/DDBJ whole genome shotgun (WGS) entry which is preliminary data.</text>
</comment>
<dbReference type="GO" id="GO:0003723">
    <property type="term" value="F:RNA binding"/>
    <property type="evidence" value="ECO:0007669"/>
    <property type="project" value="UniProtKB-KW"/>
</dbReference>
<evidence type="ECO:0000256" key="1">
    <source>
        <dbReference type="SAM" id="MobiDB-lite"/>
    </source>
</evidence>
<feature type="domain" description="GUCT" evidence="2">
    <location>
        <begin position="161"/>
        <end position="244"/>
    </location>
</feature>
<dbReference type="CDD" id="cd12938">
    <property type="entry name" value="GUCT_Hera"/>
    <property type="match status" value="1"/>
</dbReference>
<name>A0A4S4EZE7_CAMSN</name>
<dbReference type="STRING" id="542762.A0A4S4EZE7"/>
<dbReference type="Pfam" id="PF08152">
    <property type="entry name" value="GUCT"/>
    <property type="match status" value="1"/>
</dbReference>
<dbReference type="InterPro" id="IPR012562">
    <property type="entry name" value="GUCT"/>
</dbReference>
<feature type="compositionally biased region" description="Basic and acidic residues" evidence="1">
    <location>
        <begin position="282"/>
        <end position="297"/>
    </location>
</feature>
<dbReference type="GO" id="GO:0005524">
    <property type="term" value="F:ATP binding"/>
    <property type="evidence" value="ECO:0007669"/>
    <property type="project" value="InterPro"/>
</dbReference>
<organism evidence="3 4">
    <name type="scientific">Camellia sinensis var. sinensis</name>
    <name type="common">China tea</name>
    <dbReference type="NCBI Taxonomy" id="542762"/>
    <lineage>
        <taxon>Eukaryota</taxon>
        <taxon>Viridiplantae</taxon>
        <taxon>Streptophyta</taxon>
        <taxon>Embryophyta</taxon>
        <taxon>Tracheophyta</taxon>
        <taxon>Spermatophyta</taxon>
        <taxon>Magnoliopsida</taxon>
        <taxon>eudicotyledons</taxon>
        <taxon>Gunneridae</taxon>
        <taxon>Pentapetalae</taxon>
        <taxon>asterids</taxon>
        <taxon>Ericales</taxon>
        <taxon>Theaceae</taxon>
        <taxon>Camellia</taxon>
    </lineage>
</organism>
<gene>
    <name evidence="3" type="ORF">TEA_011249</name>
</gene>